<sequence>MEQFTKTLSFSGNELLELREDFRKIEQILNDHEEYILLDADETKVGNLFDFIESAVTEYEDHLNDQMRKFVIEHRDKINEALNSRFVPDSPVLKDWEEIGKSLTLFRD</sequence>
<organism evidence="1">
    <name type="scientific">Ackermannviridae sp</name>
    <dbReference type="NCBI Taxonomy" id="2831612"/>
    <lineage>
        <taxon>Viruses</taxon>
        <taxon>Duplodnaviria</taxon>
        <taxon>Heunggongvirae</taxon>
        <taxon>Uroviricota</taxon>
        <taxon>Caudoviricetes</taxon>
        <taxon>Pantevenvirales</taxon>
        <taxon>Ackermannviridae</taxon>
    </lineage>
</organism>
<proteinExistence type="predicted"/>
<reference evidence="1" key="1">
    <citation type="journal article" date="2021" name="Proc. Natl. Acad. Sci. U.S.A.">
        <title>A Catalog of Tens of Thousands of Viruses from Human Metagenomes Reveals Hidden Associations with Chronic Diseases.</title>
        <authorList>
            <person name="Tisza M.J."/>
            <person name="Buck C.B."/>
        </authorList>
    </citation>
    <scope>NUCLEOTIDE SEQUENCE</scope>
    <source>
        <strain evidence="1">Ctnaj7</strain>
    </source>
</reference>
<protein>
    <submittedName>
        <fullName evidence="1">Uncharacterized protein</fullName>
    </submittedName>
</protein>
<accession>A0A8S5VMT4</accession>
<dbReference type="EMBL" id="BK035305">
    <property type="protein sequence ID" value="DAG92296.1"/>
    <property type="molecule type" value="Genomic_DNA"/>
</dbReference>
<name>A0A8S5VMT4_9CAUD</name>
<evidence type="ECO:0000313" key="1">
    <source>
        <dbReference type="EMBL" id="DAG92296.1"/>
    </source>
</evidence>